<feature type="region of interest" description="Disordered" evidence="1">
    <location>
        <begin position="1"/>
        <end position="23"/>
    </location>
</feature>
<evidence type="ECO:0000256" key="1">
    <source>
        <dbReference type="SAM" id="MobiDB-lite"/>
    </source>
</evidence>
<organism evidence="2 3">
    <name type="scientific">Nitrosomonas communis</name>
    <dbReference type="NCBI Taxonomy" id="44574"/>
    <lineage>
        <taxon>Bacteria</taxon>
        <taxon>Pseudomonadati</taxon>
        <taxon>Pseudomonadota</taxon>
        <taxon>Betaproteobacteria</taxon>
        <taxon>Nitrosomonadales</taxon>
        <taxon>Nitrosomonadaceae</taxon>
        <taxon>Nitrosomonas</taxon>
    </lineage>
</organism>
<gene>
    <name evidence="2" type="ORF">BCL69_100767</name>
</gene>
<reference evidence="2 3" key="1">
    <citation type="submission" date="2019-07" db="EMBL/GenBank/DDBJ databases">
        <title>Active sludge and wastewater microbial communities from Klosterneuburg, Austria.</title>
        <authorList>
            <person name="Wagner M."/>
        </authorList>
    </citation>
    <scope>NUCLEOTIDE SEQUENCE [LARGE SCALE GENOMIC DNA]</scope>
    <source>
        <strain evidence="2 3">Nm2</strain>
    </source>
</reference>
<dbReference type="AlphaFoldDB" id="A0A5D3YES7"/>
<dbReference type="EMBL" id="VNHT01000007">
    <property type="protein sequence ID" value="TYP91906.1"/>
    <property type="molecule type" value="Genomic_DNA"/>
</dbReference>
<proteinExistence type="predicted"/>
<accession>A0A5D3YES7</accession>
<evidence type="ECO:0000313" key="3">
    <source>
        <dbReference type="Proteomes" id="UP000324176"/>
    </source>
</evidence>
<name>A0A5D3YES7_9PROT</name>
<comment type="caution">
    <text evidence="2">The sequence shown here is derived from an EMBL/GenBank/DDBJ whole genome shotgun (WGS) entry which is preliminary data.</text>
</comment>
<evidence type="ECO:0000313" key="2">
    <source>
        <dbReference type="EMBL" id="TYP91906.1"/>
    </source>
</evidence>
<protein>
    <submittedName>
        <fullName evidence="2">Uncharacterized protein</fullName>
    </submittedName>
</protein>
<sequence length="168" mass="18054">MFQSSPSSLAGRYDRDTSGGVEHGGFNPRPARWLGATPTVTFVAWPCFPVSILAQLVGWALPPDSSSNISPLSVSILAQLVGWALLKNSVFVMGTVQFQSSPSSLAGRYRLLLDVLFGTVWFQSSPSSLAGRYSLFGHLLPCSILSFNPRPARWLGATACESGIYRAS</sequence>
<dbReference type="Proteomes" id="UP000324176">
    <property type="component" value="Unassembled WGS sequence"/>
</dbReference>